<dbReference type="PANTHER" id="PTHR15904">
    <property type="entry name" value="FAM13"/>
    <property type="match status" value="1"/>
</dbReference>
<evidence type="ECO:0000313" key="5">
    <source>
        <dbReference type="EMBL" id="KAJ8361623.1"/>
    </source>
</evidence>
<feature type="region of interest" description="Disordered" evidence="3">
    <location>
        <begin position="466"/>
        <end position="517"/>
    </location>
</feature>
<dbReference type="EMBL" id="JAINUF010000005">
    <property type="protein sequence ID" value="KAJ8361623.1"/>
    <property type="molecule type" value="Genomic_DNA"/>
</dbReference>
<feature type="region of interest" description="Disordered" evidence="3">
    <location>
        <begin position="296"/>
        <end position="369"/>
    </location>
</feature>
<name>A0A9Q1J1D2_SYNKA</name>
<dbReference type="AlphaFoldDB" id="A0A9Q1J1D2"/>
<feature type="region of interest" description="Disordered" evidence="3">
    <location>
        <begin position="408"/>
        <end position="427"/>
    </location>
</feature>
<sequence>MGTSASFTLFKAPSSSKIKKATRKIQPKPPSLHSGPVFGVSLAVLRETGQLVRGIPWVLRDMVEFLDRHALHQKGLFRLSGSVVKTSLLKARCDRGEALDLSAGEDFQNVASLLKLFLREIPLAVIPCPQRTEMVRCFRECSDERVMNHTLKEKLSSLPEDNHNVLSYLCHFLLKVASHSHLNHMSVENLATIFGPCLFHVPYGPNMLEEQSLCNAVVCHLLKNYSYLMSGDLDTPSPPPALLALSAHEETAIEHVPSFWPHAWKKGQRLHCTAQKEDEANRLKLSADVLSAGCDSVAPTDATPELESAAPENRERPGQDRTLRPQRPTSGSGHFSGRQEGFCQTWRTSGGNAGVAANRDLRTPGSPHTDRVEHILTEDNQMPQACDKGSLLKLQAVEEEACPSAVTRREDAGQTASPTPAPPETGVQHLPIPYQGEFRSPPTWGALFHMVWAMGEILSPRPRAPMGRAVRARGPRGPAGSCSTSLTAPARCPPPRCASLSQSQRFHSDPEAAPSPPCSQPFIKARPIARTQFPEGSADTLSITMLTKHIQTLKRKIRRFEEQFEQERNYRPSHNDKTVNPEVFQLMSDLAKSRKQLRDLRLKQSVEQMRAQKMEEHADMCRYSGDLQGAPEQSHKPSLEDTLEALLKRLRDKRQALGLPDNMKEMTQKQMALEKITLQKCLLYFESLHGRPGTRQERTLMKPLYDRYRTIKQLLCAVSTITTIAEEEGSKHCVFLYRQKKTALTMTAHSAARSPPAERYACSALDESACPQEEDSDATFVSPLDEVKAVRQPAGTVSNLHEASRSELLQCLRETRLEKKKLRKGLREFEEQFYRQMGRSAQKDDRIPMAEEYQEYKNLKAKLRLLEALLSKQETPKII</sequence>
<comment type="caution">
    <text evidence="5">The sequence shown here is derived from an EMBL/GenBank/DDBJ whole genome shotgun (WGS) entry which is preliminary data.</text>
</comment>
<keyword evidence="6" id="KW-1185">Reference proteome</keyword>
<evidence type="ECO:0000259" key="4">
    <source>
        <dbReference type="PROSITE" id="PS50238"/>
    </source>
</evidence>
<evidence type="ECO:0000256" key="3">
    <source>
        <dbReference type="SAM" id="MobiDB-lite"/>
    </source>
</evidence>
<dbReference type="Pfam" id="PF26116">
    <property type="entry name" value="FAM13A"/>
    <property type="match status" value="1"/>
</dbReference>
<dbReference type="SMART" id="SM00324">
    <property type="entry name" value="RhoGAP"/>
    <property type="match status" value="1"/>
</dbReference>
<dbReference type="InterPro" id="IPR039102">
    <property type="entry name" value="FAM13"/>
</dbReference>
<feature type="coiled-coil region" evidence="2">
    <location>
        <begin position="543"/>
        <end position="570"/>
    </location>
</feature>
<dbReference type="Proteomes" id="UP001152622">
    <property type="component" value="Chromosome 5"/>
</dbReference>
<organism evidence="5 6">
    <name type="scientific">Synaphobranchus kaupii</name>
    <name type="common">Kaup's arrowtooth eel</name>
    <dbReference type="NCBI Taxonomy" id="118154"/>
    <lineage>
        <taxon>Eukaryota</taxon>
        <taxon>Metazoa</taxon>
        <taxon>Chordata</taxon>
        <taxon>Craniata</taxon>
        <taxon>Vertebrata</taxon>
        <taxon>Euteleostomi</taxon>
        <taxon>Actinopterygii</taxon>
        <taxon>Neopterygii</taxon>
        <taxon>Teleostei</taxon>
        <taxon>Anguilliformes</taxon>
        <taxon>Synaphobranchidae</taxon>
        <taxon>Synaphobranchus</taxon>
    </lineage>
</organism>
<gene>
    <name evidence="5" type="ORF">SKAU_G00181480</name>
</gene>
<feature type="compositionally biased region" description="Basic and acidic residues" evidence="3">
    <location>
        <begin position="312"/>
        <end position="323"/>
    </location>
</feature>
<dbReference type="SUPFAM" id="SSF48350">
    <property type="entry name" value="GTPase activation domain, GAP"/>
    <property type="match status" value="1"/>
</dbReference>
<reference evidence="5" key="1">
    <citation type="journal article" date="2023" name="Science">
        <title>Genome structures resolve the early diversification of teleost fishes.</title>
        <authorList>
            <person name="Parey E."/>
            <person name="Louis A."/>
            <person name="Montfort J."/>
            <person name="Bouchez O."/>
            <person name="Roques C."/>
            <person name="Iampietro C."/>
            <person name="Lluch J."/>
            <person name="Castinel A."/>
            <person name="Donnadieu C."/>
            <person name="Desvignes T."/>
            <person name="Floi Bucao C."/>
            <person name="Jouanno E."/>
            <person name="Wen M."/>
            <person name="Mejri S."/>
            <person name="Dirks R."/>
            <person name="Jansen H."/>
            <person name="Henkel C."/>
            <person name="Chen W.J."/>
            <person name="Zahm M."/>
            <person name="Cabau C."/>
            <person name="Klopp C."/>
            <person name="Thompson A.W."/>
            <person name="Robinson-Rechavi M."/>
            <person name="Braasch I."/>
            <person name="Lecointre G."/>
            <person name="Bobe J."/>
            <person name="Postlethwait J.H."/>
            <person name="Berthelot C."/>
            <person name="Roest Crollius H."/>
            <person name="Guiguen Y."/>
        </authorList>
    </citation>
    <scope>NUCLEOTIDE SEQUENCE</scope>
    <source>
        <strain evidence="5">WJC10195</strain>
    </source>
</reference>
<dbReference type="OrthoDB" id="185175at2759"/>
<dbReference type="Pfam" id="PF00620">
    <property type="entry name" value="RhoGAP"/>
    <property type="match status" value="1"/>
</dbReference>
<dbReference type="Gene3D" id="1.10.555.10">
    <property type="entry name" value="Rho GTPase activation protein"/>
    <property type="match status" value="1"/>
</dbReference>
<dbReference type="InterPro" id="IPR059029">
    <property type="entry name" value="FAM13A_dom"/>
</dbReference>
<feature type="domain" description="Rho-GAP" evidence="4">
    <location>
        <begin position="40"/>
        <end position="229"/>
    </location>
</feature>
<dbReference type="PANTHER" id="PTHR15904:SF19">
    <property type="entry name" value="PROTEIN FAM13C"/>
    <property type="match status" value="1"/>
</dbReference>
<accession>A0A9Q1J1D2</accession>
<dbReference type="InterPro" id="IPR008936">
    <property type="entry name" value="Rho_GTPase_activation_prot"/>
</dbReference>
<evidence type="ECO:0000256" key="2">
    <source>
        <dbReference type="SAM" id="Coils"/>
    </source>
</evidence>
<proteinExistence type="inferred from homology"/>
<comment type="similarity">
    <text evidence="1">Belongs to the FAM13 family.</text>
</comment>
<evidence type="ECO:0000256" key="1">
    <source>
        <dbReference type="ARBA" id="ARBA00007549"/>
    </source>
</evidence>
<evidence type="ECO:0000313" key="6">
    <source>
        <dbReference type="Proteomes" id="UP001152622"/>
    </source>
</evidence>
<dbReference type="PROSITE" id="PS50238">
    <property type="entry name" value="RHOGAP"/>
    <property type="match status" value="1"/>
</dbReference>
<protein>
    <recommendedName>
        <fullName evidence="4">Rho-GAP domain-containing protein</fullName>
    </recommendedName>
</protein>
<keyword evidence="2" id="KW-0175">Coiled coil</keyword>
<dbReference type="GO" id="GO:0007165">
    <property type="term" value="P:signal transduction"/>
    <property type="evidence" value="ECO:0007669"/>
    <property type="project" value="InterPro"/>
</dbReference>
<dbReference type="InterPro" id="IPR000198">
    <property type="entry name" value="RhoGAP_dom"/>
</dbReference>
<feature type="coiled-coil region" evidence="2">
    <location>
        <begin position="812"/>
        <end position="869"/>
    </location>
</feature>